<accession>A0A9W4USD9</accession>
<feature type="compositionally biased region" description="Low complexity" evidence="1">
    <location>
        <begin position="12"/>
        <end position="34"/>
    </location>
</feature>
<evidence type="ECO:0000313" key="3">
    <source>
        <dbReference type="Proteomes" id="UP001152607"/>
    </source>
</evidence>
<sequence length="140" mass="16090">MTPTRPPLRLHLPHLLPLPTRTPASLLPRRTYTTTPPPPPPSPPKQPSRVASFYRTFSYPILKAFLGALFTYQITYYAWLKLEYAEEKRNVLDRIDDLKGELVDVVVEGRRKSREGEVGVVGGGDEVKMEEGRRKKGWFW</sequence>
<feature type="compositionally biased region" description="Pro residues" evidence="1">
    <location>
        <begin position="35"/>
        <end position="46"/>
    </location>
</feature>
<name>A0A9W4USD9_9PLEO</name>
<dbReference type="AlphaFoldDB" id="A0A9W4USD9"/>
<dbReference type="EMBL" id="CAOQHR010000012">
    <property type="protein sequence ID" value="CAI6341461.1"/>
    <property type="molecule type" value="Genomic_DNA"/>
</dbReference>
<evidence type="ECO:0000256" key="1">
    <source>
        <dbReference type="SAM" id="MobiDB-lite"/>
    </source>
</evidence>
<gene>
    <name evidence="2" type="ORF">PDIGIT_LOCUS14658</name>
</gene>
<feature type="region of interest" description="Disordered" evidence="1">
    <location>
        <begin position="12"/>
        <end position="49"/>
    </location>
</feature>
<organism evidence="2 3">
    <name type="scientific">Periconia digitata</name>
    <dbReference type="NCBI Taxonomy" id="1303443"/>
    <lineage>
        <taxon>Eukaryota</taxon>
        <taxon>Fungi</taxon>
        <taxon>Dikarya</taxon>
        <taxon>Ascomycota</taxon>
        <taxon>Pezizomycotina</taxon>
        <taxon>Dothideomycetes</taxon>
        <taxon>Pleosporomycetidae</taxon>
        <taxon>Pleosporales</taxon>
        <taxon>Massarineae</taxon>
        <taxon>Periconiaceae</taxon>
        <taxon>Periconia</taxon>
    </lineage>
</organism>
<comment type="caution">
    <text evidence="2">The sequence shown here is derived from an EMBL/GenBank/DDBJ whole genome shotgun (WGS) entry which is preliminary data.</text>
</comment>
<dbReference type="OrthoDB" id="2120024at2759"/>
<reference evidence="2" key="1">
    <citation type="submission" date="2023-01" db="EMBL/GenBank/DDBJ databases">
        <authorList>
            <person name="Van Ghelder C."/>
            <person name="Rancurel C."/>
        </authorList>
    </citation>
    <scope>NUCLEOTIDE SEQUENCE</scope>
    <source>
        <strain evidence="2">CNCM I-4278</strain>
    </source>
</reference>
<evidence type="ECO:0000313" key="2">
    <source>
        <dbReference type="EMBL" id="CAI6341461.1"/>
    </source>
</evidence>
<dbReference type="Proteomes" id="UP001152607">
    <property type="component" value="Unassembled WGS sequence"/>
</dbReference>
<protein>
    <submittedName>
        <fullName evidence="2">Uncharacterized protein</fullName>
    </submittedName>
</protein>
<keyword evidence="3" id="KW-1185">Reference proteome</keyword>
<proteinExistence type="predicted"/>